<keyword evidence="1" id="KW-0233">DNA recombination</keyword>
<dbReference type="InterPro" id="IPR013762">
    <property type="entry name" value="Integrase-like_cat_sf"/>
</dbReference>
<accession>A0AAX2CJM5</accession>
<dbReference type="Pfam" id="PF00589">
    <property type="entry name" value="Phage_integrase"/>
    <property type="match status" value="1"/>
</dbReference>
<dbReference type="SUPFAM" id="SSF56349">
    <property type="entry name" value="DNA breaking-rejoining enzymes"/>
    <property type="match status" value="1"/>
</dbReference>
<dbReference type="GO" id="GO:0015074">
    <property type="term" value="P:DNA integration"/>
    <property type="evidence" value="ECO:0007669"/>
    <property type="project" value="InterPro"/>
</dbReference>
<name>A0AAX2CJM5_9BACI</name>
<dbReference type="PROSITE" id="PS51898">
    <property type="entry name" value="TYR_RECOMBINASE"/>
    <property type="match status" value="1"/>
</dbReference>
<dbReference type="InterPro" id="IPR011010">
    <property type="entry name" value="DNA_brk_join_enz"/>
</dbReference>
<evidence type="ECO:0000259" key="2">
    <source>
        <dbReference type="PROSITE" id="PS51898"/>
    </source>
</evidence>
<evidence type="ECO:0000256" key="1">
    <source>
        <dbReference type="ARBA" id="ARBA00023172"/>
    </source>
</evidence>
<comment type="caution">
    <text evidence="3">The sequence shown here is derived from an EMBL/GenBank/DDBJ whole genome shotgun (WGS) entry which is preliminary data.</text>
</comment>
<dbReference type="GO" id="GO:0003677">
    <property type="term" value="F:DNA binding"/>
    <property type="evidence" value="ECO:0007669"/>
    <property type="project" value="InterPro"/>
</dbReference>
<dbReference type="Gene3D" id="1.10.443.10">
    <property type="entry name" value="Intergrase catalytic core"/>
    <property type="match status" value="1"/>
</dbReference>
<dbReference type="GO" id="GO:0006310">
    <property type="term" value="P:DNA recombination"/>
    <property type="evidence" value="ECO:0007669"/>
    <property type="project" value="UniProtKB-KW"/>
</dbReference>
<protein>
    <recommendedName>
        <fullName evidence="2">Tyr recombinase domain-containing protein</fullName>
    </recommendedName>
</protein>
<evidence type="ECO:0000313" key="3">
    <source>
        <dbReference type="EMBL" id="SCL96783.1"/>
    </source>
</evidence>
<proteinExistence type="predicted"/>
<sequence length="113" mass="13199">MNLYDDYNLDHNFVFVKLLGKNSGEPMTYSDVYVTFKEIERKNGIHITPHLFRHTHGTIYYLETKNIKMVQECLGHSQVQTTINLYVHPSYGAIRENWEKAAHAFKIGPKIDN</sequence>
<dbReference type="AlphaFoldDB" id="A0AAX2CJM5"/>
<organism evidence="3 4">
    <name type="scientific">Bacillus cytotoxicus</name>
    <dbReference type="NCBI Taxonomy" id="580165"/>
    <lineage>
        <taxon>Bacteria</taxon>
        <taxon>Bacillati</taxon>
        <taxon>Bacillota</taxon>
        <taxon>Bacilli</taxon>
        <taxon>Bacillales</taxon>
        <taxon>Bacillaceae</taxon>
        <taxon>Bacillus</taxon>
        <taxon>Bacillus cereus group</taxon>
    </lineage>
</organism>
<feature type="domain" description="Tyr recombinase" evidence="2">
    <location>
        <begin position="1"/>
        <end position="99"/>
    </location>
</feature>
<dbReference type="InterPro" id="IPR002104">
    <property type="entry name" value="Integrase_catalytic"/>
</dbReference>
<dbReference type="EMBL" id="FMIK01000036">
    <property type="protein sequence ID" value="SCL96783.1"/>
    <property type="molecule type" value="Genomic_DNA"/>
</dbReference>
<gene>
    <name evidence="3" type="ORF">BCB44BAC_02782</name>
</gene>
<dbReference type="Proteomes" id="UP000242164">
    <property type="component" value="Unassembled WGS sequence"/>
</dbReference>
<reference evidence="3 4" key="1">
    <citation type="submission" date="2016-08" db="EMBL/GenBank/DDBJ databases">
        <authorList>
            <person name="Loux V."/>
            <person name="Rue O."/>
        </authorList>
    </citation>
    <scope>NUCLEOTIDE SEQUENCE [LARGE SCALE GENOMIC DNA]</scope>
    <source>
        <strain evidence="3 4">AFSSA_08CEB44bac</strain>
    </source>
</reference>
<evidence type="ECO:0000313" key="4">
    <source>
        <dbReference type="Proteomes" id="UP000242164"/>
    </source>
</evidence>